<evidence type="ECO:0000256" key="1">
    <source>
        <dbReference type="ARBA" id="ARBA00004141"/>
    </source>
</evidence>
<feature type="transmembrane region" description="Helical" evidence="5">
    <location>
        <begin position="67"/>
        <end position="88"/>
    </location>
</feature>
<gene>
    <name evidence="7" type="ORF">RJ41_17895</name>
</gene>
<feature type="transmembrane region" description="Helical" evidence="5">
    <location>
        <begin position="130"/>
        <end position="149"/>
    </location>
</feature>
<comment type="caution">
    <text evidence="7">The sequence shown here is derived from an EMBL/GenBank/DDBJ whole genome shotgun (WGS) entry which is preliminary data.</text>
</comment>
<protein>
    <submittedName>
        <fullName evidence="7">Polymerase</fullName>
    </submittedName>
</protein>
<keyword evidence="4 5" id="KW-0472">Membrane</keyword>
<feature type="transmembrane region" description="Helical" evidence="5">
    <location>
        <begin position="439"/>
        <end position="458"/>
    </location>
</feature>
<dbReference type="EMBL" id="JWLW01000067">
    <property type="protein sequence ID" value="KHT44112.1"/>
    <property type="molecule type" value="Genomic_DNA"/>
</dbReference>
<dbReference type="GO" id="GO:0016020">
    <property type="term" value="C:membrane"/>
    <property type="evidence" value="ECO:0007669"/>
    <property type="project" value="UniProtKB-SubCell"/>
</dbReference>
<dbReference type="Proteomes" id="UP000031197">
    <property type="component" value="Unassembled WGS sequence"/>
</dbReference>
<sequence>MFSLNSQKTEKFLFGFLLFTIAWIALPLGSNRPWAWSLMQISCFSIGLFIAVIQPQQLVKAYKKHKLLLWLWIIFICCQLINIIPIPINIIEVIRPERLAFNAVNTAAISTDDTLKWLSLSFDVGQSKVVLLKSIAYLFLFCTVLIIVNSTHRLKIVLAIICGTGVFQALYGTLEVLSGLETSLIFHKEVSDIATGTFVYKNHFANYLVLTLSAAIGYLVASLPTARSSTNRDKLRTLVKFWLSNKLLFRIGVILMVIALVMSRSRMGNTAFFISLTITATLGLLHFKPRRKSYIAFFISMLVIDILILSSLFGLEKVQRRIESTSFSQESRDEVVNNTLPLISENALFGTGGGTFYTLFPQNQPESIQHFYDHAHNEYIQFLLEFGLLGSLAIAIVTLICLSYSINAMKTRRHPTARGTAFAATMAIIGMLLHSTVDFPLQAPANTFIFTIFLAIGIQSKNVKVSPAPTRG</sequence>
<evidence type="ECO:0000313" key="8">
    <source>
        <dbReference type="Proteomes" id="UP000031197"/>
    </source>
</evidence>
<dbReference type="PANTHER" id="PTHR37422:SF13">
    <property type="entry name" value="LIPOPOLYSACCHARIDE BIOSYNTHESIS PROTEIN PA4999-RELATED"/>
    <property type="match status" value="1"/>
</dbReference>
<keyword evidence="3 5" id="KW-1133">Transmembrane helix</keyword>
<evidence type="ECO:0000256" key="4">
    <source>
        <dbReference type="ARBA" id="ARBA00023136"/>
    </source>
</evidence>
<feature type="transmembrane region" description="Helical" evidence="5">
    <location>
        <begin position="379"/>
        <end position="404"/>
    </location>
</feature>
<name>A0A0B3XJM6_9ALTE</name>
<feature type="transmembrane region" description="Helical" evidence="5">
    <location>
        <begin position="34"/>
        <end position="55"/>
    </location>
</feature>
<keyword evidence="8" id="KW-1185">Reference proteome</keyword>
<dbReference type="InterPro" id="IPR007016">
    <property type="entry name" value="O-antigen_ligase-rel_domated"/>
</dbReference>
<dbReference type="InterPro" id="IPR051533">
    <property type="entry name" value="WaaL-like"/>
</dbReference>
<feature type="transmembrane region" description="Helical" evidence="5">
    <location>
        <begin position="294"/>
        <end position="315"/>
    </location>
</feature>
<evidence type="ECO:0000256" key="2">
    <source>
        <dbReference type="ARBA" id="ARBA00022692"/>
    </source>
</evidence>
<evidence type="ECO:0000313" key="7">
    <source>
        <dbReference type="EMBL" id="KHT44112.1"/>
    </source>
</evidence>
<feature type="transmembrane region" description="Helical" evidence="5">
    <location>
        <begin position="12"/>
        <end position="28"/>
    </location>
</feature>
<organism evidence="7 8">
    <name type="scientific">Alteromonas marina</name>
    <dbReference type="NCBI Taxonomy" id="203795"/>
    <lineage>
        <taxon>Bacteria</taxon>
        <taxon>Pseudomonadati</taxon>
        <taxon>Pseudomonadota</taxon>
        <taxon>Gammaproteobacteria</taxon>
        <taxon>Alteromonadales</taxon>
        <taxon>Alteromonadaceae</taxon>
        <taxon>Alteromonas/Salinimonas group</taxon>
        <taxon>Alteromonas</taxon>
    </lineage>
</organism>
<dbReference type="PANTHER" id="PTHR37422">
    <property type="entry name" value="TEICHURONIC ACID BIOSYNTHESIS PROTEIN TUAE"/>
    <property type="match status" value="1"/>
</dbReference>
<evidence type="ECO:0000256" key="5">
    <source>
        <dbReference type="SAM" id="Phobius"/>
    </source>
</evidence>
<dbReference type="Pfam" id="PF04932">
    <property type="entry name" value="Wzy_C"/>
    <property type="match status" value="1"/>
</dbReference>
<evidence type="ECO:0000256" key="3">
    <source>
        <dbReference type="ARBA" id="ARBA00022989"/>
    </source>
</evidence>
<feature type="transmembrane region" description="Helical" evidence="5">
    <location>
        <begin position="270"/>
        <end position="287"/>
    </location>
</feature>
<feature type="domain" description="O-antigen ligase-related" evidence="6">
    <location>
        <begin position="252"/>
        <end position="394"/>
    </location>
</feature>
<evidence type="ECO:0000259" key="6">
    <source>
        <dbReference type="Pfam" id="PF04932"/>
    </source>
</evidence>
<comment type="subcellular location">
    <subcellularLocation>
        <location evidence="1">Membrane</location>
        <topology evidence="1">Multi-pass membrane protein</topology>
    </subcellularLocation>
</comment>
<proteinExistence type="predicted"/>
<dbReference type="OrthoDB" id="9783389at2"/>
<feature type="transmembrane region" description="Helical" evidence="5">
    <location>
        <begin position="204"/>
        <end position="226"/>
    </location>
</feature>
<dbReference type="AlphaFoldDB" id="A0A0B3XJM6"/>
<feature type="transmembrane region" description="Helical" evidence="5">
    <location>
        <begin position="156"/>
        <end position="174"/>
    </location>
</feature>
<feature type="transmembrane region" description="Helical" evidence="5">
    <location>
        <begin position="247"/>
        <end position="264"/>
    </location>
</feature>
<reference evidence="7 8" key="1">
    <citation type="submission" date="2014-12" db="EMBL/GenBank/DDBJ databases">
        <title>Genome sequencing of Alteromonas marina AD001.</title>
        <authorList>
            <person name="Adrian T.G.S."/>
            <person name="Chan K.G."/>
        </authorList>
    </citation>
    <scope>NUCLEOTIDE SEQUENCE [LARGE SCALE GENOMIC DNA]</scope>
    <source>
        <strain evidence="7 8">AD001</strain>
    </source>
</reference>
<keyword evidence="2 5" id="KW-0812">Transmembrane</keyword>
<feature type="transmembrane region" description="Helical" evidence="5">
    <location>
        <begin position="416"/>
        <end position="433"/>
    </location>
</feature>
<accession>A0A0B3XJM6</accession>
<dbReference type="RefSeq" id="WP_039223753.1">
    <property type="nucleotide sequence ID" value="NZ_JWLW01000067.1"/>
</dbReference>